<dbReference type="SUPFAM" id="SSF69593">
    <property type="entry name" value="Glycerol-3-phosphate (1)-acyltransferase"/>
    <property type="match status" value="1"/>
</dbReference>
<sequence length="310" mass="35141">MNESNEPELRIKKPFVEIPPESVRSGIFRLDRQSLGSPIHLKEGVTLRYETPPDRKRSLLDRFLLGSDLAFLIGYFGEIFASRKQCLENQYTDEVWLESSGRILDVLEGCQGKFLIEGLEHAISPKGPVVFAGNHMSVLETFVFPFFLVPHRPVTYVVKESLVKGNLFGPIMRSRNPIAVGRTNPREDLVKVLEQGTKILKGGTSIVVFPQSTRTRTFHPNEFNSIAVKLASRAGVPVVPFAVKTDFWENGKWMKDIGSLYRDRVIHFKFDPPLSPEQDSRKNQEVLLEFVLKTLKGWGVEIKESEGESE</sequence>
<evidence type="ECO:0000256" key="1">
    <source>
        <dbReference type="ARBA" id="ARBA00005189"/>
    </source>
</evidence>
<dbReference type="RefSeq" id="WP_135766348.1">
    <property type="nucleotide sequence ID" value="NZ_RQET01000001.1"/>
</dbReference>
<dbReference type="InterPro" id="IPR002123">
    <property type="entry name" value="Plipid/glycerol_acylTrfase"/>
</dbReference>
<dbReference type="CDD" id="cd07989">
    <property type="entry name" value="LPLAT_AGPAT-like"/>
    <property type="match status" value="1"/>
</dbReference>
<dbReference type="GO" id="GO:0003841">
    <property type="term" value="F:1-acylglycerol-3-phosphate O-acyltransferase activity"/>
    <property type="evidence" value="ECO:0007669"/>
    <property type="project" value="TreeGrafter"/>
</dbReference>
<dbReference type="PANTHER" id="PTHR10434:SF40">
    <property type="entry name" value="1-ACYL-SN-GLYCEROL-3-PHOSPHATE ACYLTRANSFERASE"/>
    <property type="match status" value="1"/>
</dbReference>
<feature type="domain" description="Phospholipid/glycerol acyltransferase" evidence="4">
    <location>
        <begin position="129"/>
        <end position="246"/>
    </location>
</feature>
<dbReference type="EMBL" id="RQET01000001">
    <property type="protein sequence ID" value="TGK14007.1"/>
    <property type="molecule type" value="Genomic_DNA"/>
</dbReference>
<evidence type="ECO:0000256" key="3">
    <source>
        <dbReference type="ARBA" id="ARBA00023315"/>
    </source>
</evidence>
<dbReference type="PANTHER" id="PTHR10434">
    <property type="entry name" value="1-ACYL-SN-GLYCEROL-3-PHOSPHATE ACYLTRANSFERASE"/>
    <property type="match status" value="1"/>
</dbReference>
<dbReference type="SMART" id="SM00563">
    <property type="entry name" value="PlsC"/>
    <property type="match status" value="1"/>
</dbReference>
<keyword evidence="2 5" id="KW-0808">Transferase</keyword>
<protein>
    <submittedName>
        <fullName evidence="5">1-acyl-sn-glycerol-3-phosphate acyltransferase</fullName>
    </submittedName>
</protein>
<proteinExistence type="predicted"/>
<keyword evidence="6" id="KW-1185">Reference proteome</keyword>
<reference evidence="5" key="1">
    <citation type="journal article" date="2019" name="PLoS Negl. Trop. Dis.">
        <title>Revisiting the worldwide diversity of Leptospira species in the environment.</title>
        <authorList>
            <person name="Vincent A.T."/>
            <person name="Schiettekatte O."/>
            <person name="Bourhy P."/>
            <person name="Veyrier F.J."/>
            <person name="Picardeau M."/>
        </authorList>
    </citation>
    <scope>NUCLEOTIDE SEQUENCE [LARGE SCALE GENOMIC DNA]</scope>
    <source>
        <strain evidence="5">SSW15</strain>
    </source>
</reference>
<accession>A0A4R9GK06</accession>
<dbReference type="AlphaFoldDB" id="A0A4R9GK06"/>
<dbReference type="Proteomes" id="UP000298458">
    <property type="component" value="Unassembled WGS sequence"/>
</dbReference>
<evidence type="ECO:0000259" key="4">
    <source>
        <dbReference type="SMART" id="SM00563"/>
    </source>
</evidence>
<gene>
    <name evidence="5" type="ORF">EHO60_01295</name>
</gene>
<keyword evidence="3 5" id="KW-0012">Acyltransferase</keyword>
<comment type="pathway">
    <text evidence="1">Lipid metabolism.</text>
</comment>
<organism evidence="5 6">
    <name type="scientific">Leptospira fletcheri</name>
    <dbReference type="NCBI Taxonomy" id="2484981"/>
    <lineage>
        <taxon>Bacteria</taxon>
        <taxon>Pseudomonadati</taxon>
        <taxon>Spirochaetota</taxon>
        <taxon>Spirochaetia</taxon>
        <taxon>Leptospirales</taxon>
        <taxon>Leptospiraceae</taxon>
        <taxon>Leptospira</taxon>
    </lineage>
</organism>
<dbReference type="Pfam" id="PF01553">
    <property type="entry name" value="Acyltransferase"/>
    <property type="match status" value="1"/>
</dbReference>
<dbReference type="OrthoDB" id="9803035at2"/>
<dbReference type="GO" id="GO:0006654">
    <property type="term" value="P:phosphatidic acid biosynthetic process"/>
    <property type="evidence" value="ECO:0007669"/>
    <property type="project" value="TreeGrafter"/>
</dbReference>
<evidence type="ECO:0000256" key="2">
    <source>
        <dbReference type="ARBA" id="ARBA00022679"/>
    </source>
</evidence>
<evidence type="ECO:0000313" key="5">
    <source>
        <dbReference type="EMBL" id="TGK14007.1"/>
    </source>
</evidence>
<comment type="caution">
    <text evidence="5">The sequence shown here is derived from an EMBL/GenBank/DDBJ whole genome shotgun (WGS) entry which is preliminary data.</text>
</comment>
<name>A0A4R9GK06_9LEPT</name>
<evidence type="ECO:0000313" key="6">
    <source>
        <dbReference type="Proteomes" id="UP000298458"/>
    </source>
</evidence>